<organism evidence="2 3">
    <name type="scientific">Ilyodon furcidens</name>
    <name type="common">goldbreast splitfin</name>
    <dbReference type="NCBI Taxonomy" id="33524"/>
    <lineage>
        <taxon>Eukaryota</taxon>
        <taxon>Metazoa</taxon>
        <taxon>Chordata</taxon>
        <taxon>Craniata</taxon>
        <taxon>Vertebrata</taxon>
        <taxon>Euteleostomi</taxon>
        <taxon>Actinopterygii</taxon>
        <taxon>Neopterygii</taxon>
        <taxon>Teleostei</taxon>
        <taxon>Neoteleostei</taxon>
        <taxon>Acanthomorphata</taxon>
        <taxon>Ovalentaria</taxon>
        <taxon>Atherinomorphae</taxon>
        <taxon>Cyprinodontiformes</taxon>
        <taxon>Goodeidae</taxon>
        <taxon>Ilyodon</taxon>
    </lineage>
</organism>
<keyword evidence="3" id="KW-1185">Reference proteome</keyword>
<feature type="region of interest" description="Disordered" evidence="1">
    <location>
        <begin position="29"/>
        <end position="67"/>
    </location>
</feature>
<feature type="compositionally biased region" description="Polar residues" evidence="1">
    <location>
        <begin position="32"/>
        <end position="55"/>
    </location>
</feature>
<dbReference type="EMBL" id="JAHRIQ010059298">
    <property type="protein sequence ID" value="MEQ2240493.1"/>
    <property type="molecule type" value="Genomic_DNA"/>
</dbReference>
<gene>
    <name evidence="2" type="ORF">ILYODFUR_015567</name>
</gene>
<evidence type="ECO:0000313" key="2">
    <source>
        <dbReference type="EMBL" id="MEQ2240493.1"/>
    </source>
</evidence>
<protein>
    <submittedName>
        <fullName evidence="2">Uncharacterized protein</fullName>
    </submittedName>
</protein>
<reference evidence="2 3" key="1">
    <citation type="submission" date="2021-06" db="EMBL/GenBank/DDBJ databases">
        <authorList>
            <person name="Palmer J.M."/>
        </authorList>
    </citation>
    <scope>NUCLEOTIDE SEQUENCE [LARGE SCALE GENOMIC DNA]</scope>
    <source>
        <strain evidence="3">if_2019</strain>
        <tissue evidence="2">Muscle</tissue>
    </source>
</reference>
<dbReference type="Pfam" id="PF15578">
    <property type="entry name" value="DUF4662"/>
    <property type="match status" value="1"/>
</dbReference>
<dbReference type="Proteomes" id="UP001482620">
    <property type="component" value="Unassembled WGS sequence"/>
</dbReference>
<dbReference type="InterPro" id="IPR028970">
    <property type="entry name" value="DUF4662"/>
</dbReference>
<sequence>MSRSLRYLESAIALLAVCPSQPVLTSAPEPFTSLQPSTASEPSPVSTVVGSSATPKRSPAPGLCTTEPLTSHAEKLISKPRGTINTADLQTLHQMPVLNQPSIPAVHQNKPLMIHNYTVEEYQEVYHELVDKMLRYKNGCRQYSVHHGRRIKEKLWEWMNKATITTVDIHLQNVHSQSPSAELTSTCKTSTVSLHLQNLHSKSPSAELASTCKISSQFPSAELASTCKISTLVSIYRVNFYLQNLQSPSAEFTSTCKISSLHLQSLHLPAKSPVSICRVDTHLQNLHRSVSICRVDIHLQNLHISICRVNFYLQNLHRSVSICRVDIYLQNLQSPSAELASTCKISTSPHAEYPSTYQISTINAHLDVPLLTCTVNIRFDAENVFCILTLYLPPPAEIQPELILLYPSYRSHVLPPIPAAHATFTIQQLSYILSPSEPSVSLLLQTAAMSFPASTNLMQHILNSGGNLHHPVTWSFCVHLMNVAKLVHVQPPPTSSPC</sequence>
<comment type="caution">
    <text evidence="2">The sequence shown here is derived from an EMBL/GenBank/DDBJ whole genome shotgun (WGS) entry which is preliminary data.</text>
</comment>
<accession>A0ABV0U8P4</accession>
<evidence type="ECO:0000313" key="3">
    <source>
        <dbReference type="Proteomes" id="UP001482620"/>
    </source>
</evidence>
<name>A0ABV0U8P4_9TELE</name>
<evidence type="ECO:0000256" key="1">
    <source>
        <dbReference type="SAM" id="MobiDB-lite"/>
    </source>
</evidence>
<proteinExistence type="predicted"/>